<dbReference type="GO" id="GO:0016491">
    <property type="term" value="F:oxidoreductase activity"/>
    <property type="evidence" value="ECO:0007669"/>
    <property type="project" value="InterPro"/>
</dbReference>
<gene>
    <name evidence="8" type="ORF">GALL_283720</name>
</gene>
<evidence type="ECO:0000256" key="4">
    <source>
        <dbReference type="ARBA" id="ARBA00023014"/>
    </source>
</evidence>
<organism evidence="8">
    <name type="scientific">mine drainage metagenome</name>
    <dbReference type="NCBI Taxonomy" id="410659"/>
    <lineage>
        <taxon>unclassified sequences</taxon>
        <taxon>metagenomes</taxon>
        <taxon>ecological metagenomes</taxon>
    </lineage>
</organism>
<evidence type="ECO:0000256" key="5">
    <source>
        <dbReference type="SAM" id="MobiDB-lite"/>
    </source>
</evidence>
<dbReference type="GO" id="GO:0018818">
    <property type="term" value="F:acetylene hydratase activity"/>
    <property type="evidence" value="ECO:0007669"/>
    <property type="project" value="UniProtKB-EC"/>
</dbReference>
<dbReference type="InterPro" id="IPR050612">
    <property type="entry name" value="Prok_Mopterin_Oxidored"/>
</dbReference>
<evidence type="ECO:0000256" key="1">
    <source>
        <dbReference type="ARBA" id="ARBA00010312"/>
    </source>
</evidence>
<feature type="domain" description="Molybdopterin dinucleotide-binding" evidence="7">
    <location>
        <begin position="486"/>
        <end position="595"/>
    </location>
</feature>
<comment type="similarity">
    <text evidence="1">Belongs to the prokaryotic molybdopterin-containing oxidoreductase family.</text>
</comment>
<dbReference type="PANTHER" id="PTHR43742:SF6">
    <property type="entry name" value="OXIDOREDUCTASE YYAE-RELATED"/>
    <property type="match status" value="1"/>
</dbReference>
<protein>
    <submittedName>
        <fullName evidence="8">Acetylene hydratase</fullName>
        <ecNumber evidence="8">4.2.1.112</ecNumber>
    </submittedName>
</protein>
<keyword evidence="3" id="KW-0408">Iron</keyword>
<feature type="domain" description="Molybdopterin oxidoreductase" evidence="6">
    <location>
        <begin position="12"/>
        <end position="394"/>
    </location>
</feature>
<dbReference type="Gene3D" id="3.40.50.12440">
    <property type="match status" value="1"/>
</dbReference>
<dbReference type="GO" id="GO:0046872">
    <property type="term" value="F:metal ion binding"/>
    <property type="evidence" value="ECO:0007669"/>
    <property type="project" value="UniProtKB-KW"/>
</dbReference>
<dbReference type="Gene3D" id="3.40.50.740">
    <property type="match status" value="1"/>
</dbReference>
<feature type="compositionally biased region" description="Basic and acidic residues" evidence="5">
    <location>
        <begin position="600"/>
        <end position="610"/>
    </location>
</feature>
<proteinExistence type="inferred from homology"/>
<dbReference type="SUPFAM" id="SSF50692">
    <property type="entry name" value="ADC-like"/>
    <property type="match status" value="1"/>
</dbReference>
<dbReference type="Pfam" id="PF01568">
    <property type="entry name" value="Molydop_binding"/>
    <property type="match status" value="1"/>
</dbReference>
<dbReference type="Pfam" id="PF00384">
    <property type="entry name" value="Molybdopterin"/>
    <property type="match status" value="1"/>
</dbReference>
<dbReference type="InterPro" id="IPR009010">
    <property type="entry name" value="Asp_de-COase-like_dom_sf"/>
</dbReference>
<comment type="caution">
    <text evidence="8">The sequence shown here is derived from an EMBL/GenBank/DDBJ whole genome shotgun (WGS) entry which is preliminary data.</text>
</comment>
<keyword evidence="4" id="KW-0411">Iron-sulfur</keyword>
<dbReference type="EC" id="4.2.1.112" evidence="8"/>
<evidence type="ECO:0000259" key="6">
    <source>
        <dbReference type="Pfam" id="PF00384"/>
    </source>
</evidence>
<accession>A0A1J5RJK7</accession>
<keyword evidence="2" id="KW-0479">Metal-binding</keyword>
<dbReference type="AlphaFoldDB" id="A0A1J5RJK7"/>
<name>A0A1J5RJK7_9ZZZZ</name>
<dbReference type="Gene3D" id="2.40.40.20">
    <property type="match status" value="1"/>
</dbReference>
<dbReference type="EMBL" id="MLJW01000317">
    <property type="protein sequence ID" value="OIQ89755.1"/>
    <property type="molecule type" value="Genomic_DNA"/>
</dbReference>
<dbReference type="GO" id="GO:0051536">
    <property type="term" value="F:iron-sulfur cluster binding"/>
    <property type="evidence" value="ECO:0007669"/>
    <property type="project" value="UniProtKB-KW"/>
</dbReference>
<feature type="region of interest" description="Disordered" evidence="5">
    <location>
        <begin position="586"/>
        <end position="610"/>
    </location>
</feature>
<evidence type="ECO:0000256" key="3">
    <source>
        <dbReference type="ARBA" id="ARBA00023004"/>
    </source>
</evidence>
<dbReference type="PANTHER" id="PTHR43742">
    <property type="entry name" value="TRIMETHYLAMINE-N-OXIDE REDUCTASE"/>
    <property type="match status" value="1"/>
</dbReference>
<sequence>MTTFGSGIGMPDFARTGCLTLWGVNPPATWLAMAEEIRTARQRGMKLIVIDPRDAGFAKHADLWLRVRPGTDGVLALALANLMVQSGRYDREFLLRHTTAPFLVREECGEFLLSAEGQKMVWNEARGGAVPAPPPGSAMPVALAGRFTASFPDGLIPCRTAFELFSRRCAEYPLQRASEITGIPEATIELAADLMSRHSPLAFYGWAGLNQHHEATQTGRALHLLYALAGSYDAPGGNVFFTKPQVRSAVGSELLSPEQAAKALGLSQRPLGPAGKGWISESDLYRAILDGKPYPVRGLLSFGSNLPATRAEPERGQEALRKLEFYAHADFFPTVMSHDADILFPVAMPWERQGLQAGFLVNQAAESLIQLRTPVVAPQGEARSDTDIAFGLAARLGLNDDFFGGDREAALHYVLEPTGLTPEALRAAPAGLKLPLDTQYLKYRGPGFATPSGRIEFYSEALLRIGQPPLPEFRQPEPDDQFPLLMTCAKLPDRCHSQHQQAERPGRKPRLPAVYLHPVTAGELDIAEGDPVTVRSLHGSMLGRARLDATLDLRTLWAHYGWWQAVPDEAAEMAANYAILSGPESDPVSGSPLLRGIPCRAEKTGSVPER</sequence>
<evidence type="ECO:0000256" key="2">
    <source>
        <dbReference type="ARBA" id="ARBA00022723"/>
    </source>
</evidence>
<dbReference type="SUPFAM" id="SSF53706">
    <property type="entry name" value="Formate dehydrogenase/DMSO reductase, domains 1-3"/>
    <property type="match status" value="1"/>
</dbReference>
<evidence type="ECO:0000259" key="7">
    <source>
        <dbReference type="Pfam" id="PF01568"/>
    </source>
</evidence>
<reference evidence="8" key="1">
    <citation type="submission" date="2016-10" db="EMBL/GenBank/DDBJ databases">
        <title>Sequence of Gallionella enrichment culture.</title>
        <authorList>
            <person name="Poehlein A."/>
            <person name="Muehling M."/>
            <person name="Daniel R."/>
        </authorList>
    </citation>
    <scope>NUCLEOTIDE SEQUENCE</scope>
</reference>
<evidence type="ECO:0000313" key="8">
    <source>
        <dbReference type="EMBL" id="OIQ89755.1"/>
    </source>
</evidence>
<dbReference type="GO" id="GO:0043546">
    <property type="term" value="F:molybdopterin cofactor binding"/>
    <property type="evidence" value="ECO:0007669"/>
    <property type="project" value="InterPro"/>
</dbReference>
<keyword evidence="8" id="KW-0456">Lyase</keyword>
<dbReference type="Gene3D" id="3.40.228.10">
    <property type="entry name" value="Dimethylsulfoxide Reductase, domain 2"/>
    <property type="match status" value="1"/>
</dbReference>
<dbReference type="InterPro" id="IPR006657">
    <property type="entry name" value="MoPterin_dinucl-bd_dom"/>
</dbReference>
<dbReference type="InterPro" id="IPR006656">
    <property type="entry name" value="Mopterin_OxRdtase"/>
</dbReference>